<feature type="non-terminal residue" evidence="1">
    <location>
        <position position="1"/>
    </location>
</feature>
<dbReference type="EMBL" id="AJWY01000860">
    <property type="protein sequence ID" value="EKC80584.1"/>
    <property type="molecule type" value="Genomic_DNA"/>
</dbReference>
<comment type="caution">
    <text evidence="1">The sequence shown here is derived from an EMBL/GenBank/DDBJ whole genome shotgun (WGS) entry which is preliminary data.</text>
</comment>
<evidence type="ECO:0000313" key="1">
    <source>
        <dbReference type="EMBL" id="EKC80584.1"/>
    </source>
</evidence>
<protein>
    <recommendedName>
        <fullName evidence="2">DUF2723 domain-containing protein</fullName>
    </recommendedName>
</protein>
<name>K1UKA6_9ZZZZ</name>
<proteinExistence type="predicted"/>
<sequence length="203" mass="23385">KNSLDKNQLMILDMLANFDWKRPIYMTQVYILQDFGLMDYLQFDGYAYRLVPILTPTQNPYEIGRIDADYAAPLLRDTFRYGNLEDPRVYADYFIQYNLSASHSREAFATVAKELLRQNRVEEAVELLDLGLERLPTSQIRFTDANTYPFLEAYYAASSLGDETAAGKGRLAAARVCPDADRVHRILPALRRRPGRHGLRPDR</sequence>
<accession>K1UKA6</accession>
<dbReference type="AlphaFoldDB" id="K1UKA6"/>
<reference evidence="1" key="1">
    <citation type="journal article" date="2013" name="Environ. Microbiol.">
        <title>Microbiota from the distal guts of lean and obese adolescents exhibit partial functional redundancy besides clear differences in community structure.</title>
        <authorList>
            <person name="Ferrer M."/>
            <person name="Ruiz A."/>
            <person name="Lanza F."/>
            <person name="Haange S.B."/>
            <person name="Oberbach A."/>
            <person name="Till H."/>
            <person name="Bargiela R."/>
            <person name="Campoy C."/>
            <person name="Segura M.T."/>
            <person name="Richter M."/>
            <person name="von Bergen M."/>
            <person name="Seifert J."/>
            <person name="Suarez A."/>
        </authorList>
    </citation>
    <scope>NUCLEOTIDE SEQUENCE</scope>
</reference>
<gene>
    <name evidence="1" type="ORF">LEA_01227</name>
</gene>
<evidence type="ECO:0008006" key="2">
    <source>
        <dbReference type="Google" id="ProtNLM"/>
    </source>
</evidence>
<organism evidence="1">
    <name type="scientific">human gut metagenome</name>
    <dbReference type="NCBI Taxonomy" id="408170"/>
    <lineage>
        <taxon>unclassified sequences</taxon>
        <taxon>metagenomes</taxon>
        <taxon>organismal metagenomes</taxon>
    </lineage>
</organism>